<reference evidence="3" key="1">
    <citation type="submission" date="2016-06" db="UniProtKB">
        <authorList>
            <consortium name="WormBaseParasite"/>
        </authorList>
    </citation>
    <scope>IDENTIFICATION</scope>
</reference>
<dbReference type="SUPFAM" id="SSF49265">
    <property type="entry name" value="Fibronectin type III"/>
    <property type="match status" value="1"/>
</dbReference>
<dbReference type="AlphaFoldDB" id="A0A183JTT4"/>
<accession>A0A183JTT4</accession>
<dbReference type="InterPro" id="IPR036116">
    <property type="entry name" value="FN3_sf"/>
</dbReference>
<dbReference type="Proteomes" id="UP000279833">
    <property type="component" value="Unassembled WGS sequence"/>
</dbReference>
<protein>
    <submittedName>
        <fullName evidence="3">Fibronectin type-III domain-containing protein</fullName>
    </submittedName>
</protein>
<dbReference type="WBParaSite" id="SCUD_0000612401-mRNA-1">
    <property type="protein sequence ID" value="SCUD_0000612401-mRNA-1"/>
    <property type="gene ID" value="SCUD_0000612401"/>
</dbReference>
<dbReference type="EMBL" id="UZAK01012172">
    <property type="protein sequence ID" value="VDP01049.1"/>
    <property type="molecule type" value="Genomic_DNA"/>
</dbReference>
<reference evidence="1 2" key="2">
    <citation type="submission" date="2018-11" db="EMBL/GenBank/DDBJ databases">
        <authorList>
            <consortium name="Pathogen Informatics"/>
        </authorList>
    </citation>
    <scope>NUCLEOTIDE SEQUENCE [LARGE SCALE GENOMIC DNA]</scope>
    <source>
        <strain evidence="1">Dakar</strain>
        <strain evidence="2">Dakar, Senegal</strain>
    </source>
</reference>
<keyword evidence="2" id="KW-1185">Reference proteome</keyword>
<evidence type="ECO:0000313" key="3">
    <source>
        <dbReference type="WBParaSite" id="SCUD_0000612401-mRNA-1"/>
    </source>
</evidence>
<proteinExistence type="predicted"/>
<gene>
    <name evidence="1" type="ORF">SCUD_LOCUS6124</name>
</gene>
<evidence type="ECO:0000313" key="1">
    <source>
        <dbReference type="EMBL" id="VDP01049.1"/>
    </source>
</evidence>
<name>A0A183JTT4_9TREM</name>
<evidence type="ECO:0000313" key="2">
    <source>
        <dbReference type="Proteomes" id="UP000279833"/>
    </source>
</evidence>
<organism evidence="3">
    <name type="scientific">Schistosoma curassoni</name>
    <dbReference type="NCBI Taxonomy" id="6186"/>
    <lineage>
        <taxon>Eukaryota</taxon>
        <taxon>Metazoa</taxon>
        <taxon>Spiralia</taxon>
        <taxon>Lophotrochozoa</taxon>
        <taxon>Platyhelminthes</taxon>
        <taxon>Trematoda</taxon>
        <taxon>Digenea</taxon>
        <taxon>Strigeidida</taxon>
        <taxon>Schistosomatoidea</taxon>
        <taxon>Schistosomatidae</taxon>
        <taxon>Schistosoma</taxon>
    </lineage>
</organism>
<sequence length="179" mass="21216">ALNYRQWNSQPGWYHITYRLWLSNDNNTNTQLFNLFIKHDENKIKNSYFHIELKDLIPNKYYLFSIEAINDYSTTNIFSSMIQLSSLLFINSGIGCNQIQLQYNHPMKQMTESLVIYKMNKINYPVLLSKLVLSPINFFCFSDPIQVLIKCTWDYKEYQGILGFIVSQATVFCLKKIFF</sequence>